<evidence type="ECO:0000313" key="9">
    <source>
        <dbReference type="EMBL" id="KAF9460634.1"/>
    </source>
</evidence>
<dbReference type="OrthoDB" id="269227at2759"/>
<feature type="chain" id="PRO_5040352533" evidence="7">
    <location>
        <begin position="22"/>
        <end position="594"/>
    </location>
</feature>
<keyword evidence="4 6" id="KW-0274">FAD</keyword>
<evidence type="ECO:0000256" key="1">
    <source>
        <dbReference type="ARBA" id="ARBA00001974"/>
    </source>
</evidence>
<organism evidence="9 10">
    <name type="scientific">Collybia nuda</name>
    <dbReference type="NCBI Taxonomy" id="64659"/>
    <lineage>
        <taxon>Eukaryota</taxon>
        <taxon>Fungi</taxon>
        <taxon>Dikarya</taxon>
        <taxon>Basidiomycota</taxon>
        <taxon>Agaricomycotina</taxon>
        <taxon>Agaricomycetes</taxon>
        <taxon>Agaricomycetidae</taxon>
        <taxon>Agaricales</taxon>
        <taxon>Tricholomatineae</taxon>
        <taxon>Clitocybaceae</taxon>
        <taxon>Collybia</taxon>
    </lineage>
</organism>
<dbReference type="SUPFAM" id="SSF51905">
    <property type="entry name" value="FAD/NAD(P)-binding domain"/>
    <property type="match status" value="1"/>
</dbReference>
<dbReference type="EMBL" id="MU150295">
    <property type="protein sequence ID" value="KAF9460634.1"/>
    <property type="molecule type" value="Genomic_DNA"/>
</dbReference>
<dbReference type="Pfam" id="PF00732">
    <property type="entry name" value="GMC_oxred_N"/>
    <property type="match status" value="1"/>
</dbReference>
<accession>A0A9P5Y1M0</accession>
<sequence length="594" mass="62689">MLSRFSLAVSWGLFAIALSNATLLTRVADIPTNVAFDFIIVGGGNSGNVVANRLSANPNVKVLVLEAGPPGDDVLLSQVPFFCAELVAQSPYDWNYTTTTQSGLSGRSIPYPRGHLLGGSSATNWLVYTRGTAEDFNRYASVSGDSGWSWNSLLPYFKKSEKWTAPVDNHNTAGQFDPSLHGFNGEVGVSLSGEPTFIDGKVITATSQLGGDFAFNLDMNSGNELGLGWAQSTIKGGVRSSSATAYLAPQYLSRSNLYVVANAQVSRVISTSATLPVFRGVEFRDSAGGALKTLTATKEVILSAGAVGTPQILLNSGIGNTATLTGLGIVPRVSLPDVGENLSDHPVLSNYWYVNSTETFDDMRRQSNLLNDALQTWQTSKTGPLVNPILDHIGFARLKSPFVASPDTAAGPNSPHYEYIISNGGPPGPLPPTGHFITITTVLVSPSSRGSVKLRSSNPFDKPVIDPALLKTTWDKVAFREAIKGAEKFLSAPVFSGYVLGRVGAYANATTDAKLDAYIASSAGTLFHPVGTAVMSPKGASTGVVDPDLRVKKVTGLRIVDLSVVPFLPAGHTQAAAYAIAERASDLIKTAFGV</sequence>
<dbReference type="InterPro" id="IPR000172">
    <property type="entry name" value="GMC_OxRdtase_N"/>
</dbReference>
<evidence type="ECO:0000256" key="6">
    <source>
        <dbReference type="PIRSR" id="PIRSR000137-2"/>
    </source>
</evidence>
<reference evidence="9" key="1">
    <citation type="submission" date="2020-11" db="EMBL/GenBank/DDBJ databases">
        <authorList>
            <consortium name="DOE Joint Genome Institute"/>
            <person name="Ahrendt S."/>
            <person name="Riley R."/>
            <person name="Andreopoulos W."/>
            <person name="Labutti K."/>
            <person name="Pangilinan J."/>
            <person name="Ruiz-Duenas F.J."/>
            <person name="Barrasa J.M."/>
            <person name="Sanchez-Garcia M."/>
            <person name="Camarero S."/>
            <person name="Miyauchi S."/>
            <person name="Serrano A."/>
            <person name="Linde D."/>
            <person name="Babiker R."/>
            <person name="Drula E."/>
            <person name="Ayuso-Fernandez I."/>
            <person name="Pacheco R."/>
            <person name="Padilla G."/>
            <person name="Ferreira P."/>
            <person name="Barriuso J."/>
            <person name="Kellner H."/>
            <person name="Castanera R."/>
            <person name="Alfaro M."/>
            <person name="Ramirez L."/>
            <person name="Pisabarro A.G."/>
            <person name="Kuo A."/>
            <person name="Tritt A."/>
            <person name="Lipzen A."/>
            <person name="He G."/>
            <person name="Yan M."/>
            <person name="Ng V."/>
            <person name="Cullen D."/>
            <person name="Martin F."/>
            <person name="Rosso M.-N."/>
            <person name="Henrissat B."/>
            <person name="Hibbett D."/>
            <person name="Martinez A.T."/>
            <person name="Grigoriev I.V."/>
        </authorList>
    </citation>
    <scope>NUCLEOTIDE SEQUENCE</scope>
    <source>
        <strain evidence="9">CBS 247.69</strain>
    </source>
</reference>
<feature type="signal peptide" evidence="7">
    <location>
        <begin position="1"/>
        <end position="21"/>
    </location>
</feature>
<evidence type="ECO:0000313" key="10">
    <source>
        <dbReference type="Proteomes" id="UP000807353"/>
    </source>
</evidence>
<dbReference type="SUPFAM" id="SSF54373">
    <property type="entry name" value="FAD-linked reductases, C-terminal domain"/>
    <property type="match status" value="1"/>
</dbReference>
<keyword evidence="10" id="KW-1185">Reference proteome</keyword>
<proteinExistence type="inferred from homology"/>
<dbReference type="PANTHER" id="PTHR11552">
    <property type="entry name" value="GLUCOSE-METHANOL-CHOLINE GMC OXIDOREDUCTASE"/>
    <property type="match status" value="1"/>
</dbReference>
<comment type="caution">
    <text evidence="9">The sequence shown here is derived from an EMBL/GenBank/DDBJ whole genome shotgun (WGS) entry which is preliminary data.</text>
</comment>
<gene>
    <name evidence="9" type="ORF">BDZ94DRAFT_1265511</name>
</gene>
<comment type="cofactor">
    <cofactor evidence="1 6">
        <name>FAD</name>
        <dbReference type="ChEBI" id="CHEBI:57692"/>
    </cofactor>
</comment>
<dbReference type="Pfam" id="PF05199">
    <property type="entry name" value="GMC_oxred_C"/>
    <property type="match status" value="1"/>
</dbReference>
<dbReference type="PIRSF" id="PIRSF000137">
    <property type="entry name" value="Alcohol_oxidase"/>
    <property type="match status" value="1"/>
</dbReference>
<dbReference type="Proteomes" id="UP000807353">
    <property type="component" value="Unassembled WGS sequence"/>
</dbReference>
<evidence type="ECO:0000259" key="8">
    <source>
        <dbReference type="PROSITE" id="PS00624"/>
    </source>
</evidence>
<dbReference type="InterPro" id="IPR007867">
    <property type="entry name" value="GMC_OxRtase_C"/>
</dbReference>
<feature type="binding site" evidence="6">
    <location>
        <position position="265"/>
    </location>
    <ligand>
        <name>FAD</name>
        <dbReference type="ChEBI" id="CHEBI:57692"/>
    </ligand>
</feature>
<dbReference type="Gene3D" id="3.30.560.10">
    <property type="entry name" value="Glucose Oxidase, domain 3"/>
    <property type="match status" value="1"/>
</dbReference>
<dbReference type="Gene3D" id="3.50.50.60">
    <property type="entry name" value="FAD/NAD(P)-binding domain"/>
    <property type="match status" value="1"/>
</dbReference>
<evidence type="ECO:0000256" key="5">
    <source>
        <dbReference type="PIRSR" id="PIRSR000137-1"/>
    </source>
</evidence>
<dbReference type="GO" id="GO:0050660">
    <property type="term" value="F:flavin adenine dinucleotide binding"/>
    <property type="evidence" value="ECO:0007669"/>
    <property type="project" value="InterPro"/>
</dbReference>
<dbReference type="InterPro" id="IPR012132">
    <property type="entry name" value="GMC_OxRdtase"/>
</dbReference>
<evidence type="ECO:0000256" key="2">
    <source>
        <dbReference type="ARBA" id="ARBA00010790"/>
    </source>
</evidence>
<dbReference type="GO" id="GO:0016614">
    <property type="term" value="F:oxidoreductase activity, acting on CH-OH group of donors"/>
    <property type="evidence" value="ECO:0007669"/>
    <property type="project" value="InterPro"/>
</dbReference>
<dbReference type="PANTHER" id="PTHR11552:SF147">
    <property type="entry name" value="CHOLINE DEHYDROGENASE, MITOCHONDRIAL"/>
    <property type="match status" value="1"/>
</dbReference>
<feature type="domain" description="Glucose-methanol-choline oxidoreductase N-terminal" evidence="8">
    <location>
        <begin position="305"/>
        <end position="319"/>
    </location>
</feature>
<feature type="active site" description="Proton acceptor" evidence="5">
    <location>
        <position position="572"/>
    </location>
</feature>
<evidence type="ECO:0000256" key="4">
    <source>
        <dbReference type="ARBA" id="ARBA00022827"/>
    </source>
</evidence>
<dbReference type="InterPro" id="IPR036188">
    <property type="entry name" value="FAD/NAD-bd_sf"/>
</dbReference>
<dbReference type="AlphaFoldDB" id="A0A9P5Y1M0"/>
<evidence type="ECO:0000256" key="3">
    <source>
        <dbReference type="ARBA" id="ARBA00022630"/>
    </source>
</evidence>
<evidence type="ECO:0000256" key="7">
    <source>
        <dbReference type="SAM" id="SignalP"/>
    </source>
</evidence>
<keyword evidence="7" id="KW-0732">Signal</keyword>
<protein>
    <submittedName>
        <fullName evidence="9">Alcohol oxidase</fullName>
    </submittedName>
</protein>
<comment type="similarity">
    <text evidence="2">Belongs to the GMC oxidoreductase family.</text>
</comment>
<dbReference type="PROSITE" id="PS00624">
    <property type="entry name" value="GMC_OXRED_2"/>
    <property type="match status" value="1"/>
</dbReference>
<name>A0A9P5Y1M0_9AGAR</name>
<feature type="binding site" evidence="6">
    <location>
        <begin position="124"/>
        <end position="127"/>
    </location>
    <ligand>
        <name>FAD</name>
        <dbReference type="ChEBI" id="CHEBI:57692"/>
    </ligand>
</feature>
<feature type="active site" description="Proton donor" evidence="5">
    <location>
        <position position="528"/>
    </location>
</feature>
<keyword evidence="3" id="KW-0285">Flavoprotein</keyword>